<dbReference type="EMBL" id="MFBN01000031">
    <property type="protein sequence ID" value="OGD94984.1"/>
    <property type="molecule type" value="Genomic_DNA"/>
</dbReference>
<organism evidence="1 2">
    <name type="scientific">Candidatus Curtissbacteria bacterium RIFCSPLOWO2_01_FULL_37_9</name>
    <dbReference type="NCBI Taxonomy" id="1797724"/>
    <lineage>
        <taxon>Bacteria</taxon>
        <taxon>Candidatus Curtissiibacteriota</taxon>
    </lineage>
</organism>
<comment type="caution">
    <text evidence="1">The sequence shown here is derived from an EMBL/GenBank/DDBJ whole genome shotgun (WGS) entry which is preliminary data.</text>
</comment>
<reference evidence="1 2" key="1">
    <citation type="journal article" date="2016" name="Nat. Commun.">
        <title>Thousands of microbial genomes shed light on interconnected biogeochemical processes in an aquifer system.</title>
        <authorList>
            <person name="Anantharaman K."/>
            <person name="Brown C.T."/>
            <person name="Hug L.A."/>
            <person name="Sharon I."/>
            <person name="Castelle C.J."/>
            <person name="Probst A.J."/>
            <person name="Thomas B.C."/>
            <person name="Singh A."/>
            <person name="Wilkins M.J."/>
            <person name="Karaoz U."/>
            <person name="Brodie E.L."/>
            <person name="Williams K.H."/>
            <person name="Hubbard S.S."/>
            <person name="Banfield J.F."/>
        </authorList>
    </citation>
    <scope>NUCLEOTIDE SEQUENCE [LARGE SCALE GENOMIC DNA]</scope>
</reference>
<dbReference type="Proteomes" id="UP000178336">
    <property type="component" value="Unassembled WGS sequence"/>
</dbReference>
<proteinExistence type="predicted"/>
<evidence type="ECO:0000313" key="1">
    <source>
        <dbReference type="EMBL" id="OGD94984.1"/>
    </source>
</evidence>
<protein>
    <recommendedName>
        <fullName evidence="3">HD domain-containing protein</fullName>
    </recommendedName>
</protein>
<dbReference type="AlphaFoldDB" id="A0A1F5GSZ8"/>
<evidence type="ECO:0008006" key="3">
    <source>
        <dbReference type="Google" id="ProtNLM"/>
    </source>
</evidence>
<sequence>MVPEVVDPVIQSESPKIVQEIYRGSLSEPESQRILELRNYYAGEGDIVVYNDIQRLRQEVGTIEGWKQTKEKAREELKQVPGDILEKLLERFSPLIKNLPAGHSRGHFLRDTAYLTAIFQDNEISEHDSVEVFVGMVGGMYHDIGNSVADRYDEAKRFSGHAEIGSDIFGRTATGLLGENLIKMSKLVIAGHTHYLRDRIMTKGEQTRSLKPYDDEVVQGERIAYWWTRQSDRMDAQGPIMDVRHILTKAEPTEDFDGREFHKVWESSGDDFKHQFSTVLRTAEKRVQLESPESTQNVLEHLTMFARSNFNSALPYAKYDNPLYSNLITAAAEEQAEFVQDALSQNINLTPEKREEAFEAFFKLSNMLEPAKNTPATIGLLRDKFKLLSEEDQSKWAHAFKGLVERLYPRMHLRISKVLENKTRQVSDQDEEAKNRVQGIIDNHLHPLALEIWETFSPSKIF</sequence>
<gene>
    <name evidence="1" type="ORF">A3A48_01550</name>
</gene>
<accession>A0A1F5GSZ8</accession>
<evidence type="ECO:0000313" key="2">
    <source>
        <dbReference type="Proteomes" id="UP000178336"/>
    </source>
</evidence>
<name>A0A1F5GSZ8_9BACT</name>
<dbReference type="STRING" id="1797724.A3A48_01550"/>